<dbReference type="InterPro" id="IPR009057">
    <property type="entry name" value="Homeodomain-like_sf"/>
</dbReference>
<evidence type="ECO:0000313" key="13">
    <source>
        <dbReference type="Proteomes" id="UP000001283"/>
    </source>
</evidence>
<dbReference type="CDD" id="cd00009">
    <property type="entry name" value="AAA"/>
    <property type="match status" value="1"/>
</dbReference>
<evidence type="ECO:0000256" key="2">
    <source>
        <dbReference type="ARBA" id="ARBA00022797"/>
    </source>
</evidence>
<dbReference type="PROSITE" id="PS50045">
    <property type="entry name" value="SIGMA54_INTERACT_4"/>
    <property type="match status" value="1"/>
</dbReference>
<dbReference type="PROSITE" id="PS50112">
    <property type="entry name" value="PAS"/>
    <property type="match status" value="2"/>
</dbReference>
<dbReference type="InterPro" id="IPR030828">
    <property type="entry name" value="HTH_TyrR"/>
</dbReference>
<dbReference type="SUPFAM" id="SSF52540">
    <property type="entry name" value="P-loop containing nucleoside triphosphate hydrolases"/>
    <property type="match status" value="1"/>
</dbReference>
<evidence type="ECO:0000256" key="7">
    <source>
        <dbReference type="ARBA" id="ARBA00029500"/>
    </source>
</evidence>
<dbReference type="InterPro" id="IPR025943">
    <property type="entry name" value="Sigma_54_int_dom_ATP-bd_2"/>
</dbReference>
<accession>A0A8D3WZU6</accession>
<dbReference type="InterPro" id="IPR000014">
    <property type="entry name" value="PAS"/>
</dbReference>
<dbReference type="Pfam" id="PF00989">
    <property type="entry name" value="PAS"/>
    <property type="match status" value="2"/>
</dbReference>
<evidence type="ECO:0000259" key="9">
    <source>
        <dbReference type="PROSITE" id="PS50045"/>
    </source>
</evidence>
<evidence type="ECO:0000256" key="4">
    <source>
        <dbReference type="ARBA" id="ARBA00023015"/>
    </source>
</evidence>
<evidence type="ECO:0000313" key="12">
    <source>
        <dbReference type="EMBL" id="AEN88469.1"/>
    </source>
</evidence>
<dbReference type="PANTHER" id="PTHR32071">
    <property type="entry name" value="TRANSCRIPTIONAL REGULATORY PROTEIN"/>
    <property type="match status" value="1"/>
</dbReference>
<dbReference type="Gene3D" id="1.10.10.60">
    <property type="entry name" value="Homeodomain-like"/>
    <property type="match status" value="1"/>
</dbReference>
<feature type="domain" description="PAS" evidence="10">
    <location>
        <begin position="124"/>
        <end position="170"/>
    </location>
</feature>
<proteinExistence type="predicted"/>
<dbReference type="GO" id="GO:0005524">
    <property type="term" value="F:ATP binding"/>
    <property type="evidence" value="ECO:0007669"/>
    <property type="project" value="UniProtKB-KW"/>
</dbReference>
<dbReference type="PANTHER" id="PTHR32071:SF121">
    <property type="entry name" value="SIGMA L-DEPENDENT TRANSCRIPTIONAL REGULATOR YQIR-RELATED"/>
    <property type="match status" value="1"/>
</dbReference>
<dbReference type="GO" id="GO:0003677">
    <property type="term" value="F:DNA binding"/>
    <property type="evidence" value="ECO:0007669"/>
    <property type="project" value="UniProtKB-KW"/>
</dbReference>
<dbReference type="PROSITE" id="PS00676">
    <property type="entry name" value="SIGMA54_INTERACT_2"/>
    <property type="match status" value="1"/>
</dbReference>
<evidence type="ECO:0000256" key="8">
    <source>
        <dbReference type="SAM" id="Coils"/>
    </source>
</evidence>
<keyword evidence="2" id="KW-0058">Aromatic hydrocarbons catabolism</keyword>
<dbReference type="KEGG" id="bmh:BMWSH_1587"/>
<dbReference type="Pfam" id="PF25601">
    <property type="entry name" value="AAA_lid_14"/>
    <property type="match status" value="1"/>
</dbReference>
<dbReference type="SMART" id="SM00382">
    <property type="entry name" value="AAA"/>
    <property type="match status" value="1"/>
</dbReference>
<feature type="domain" description="PAC" evidence="11">
    <location>
        <begin position="187"/>
        <end position="239"/>
    </location>
</feature>
<feature type="coiled-coil region" evidence="8">
    <location>
        <begin position="223"/>
        <end position="264"/>
    </location>
</feature>
<dbReference type="GO" id="GO:0006355">
    <property type="term" value="P:regulation of DNA-templated transcription"/>
    <property type="evidence" value="ECO:0007669"/>
    <property type="project" value="InterPro"/>
</dbReference>
<evidence type="ECO:0000256" key="6">
    <source>
        <dbReference type="ARBA" id="ARBA00023163"/>
    </source>
</evidence>
<dbReference type="InterPro" id="IPR027417">
    <property type="entry name" value="P-loop_NTPase"/>
</dbReference>
<dbReference type="SUPFAM" id="SSF55785">
    <property type="entry name" value="PYP-like sensor domain (PAS domain)"/>
    <property type="match status" value="2"/>
</dbReference>
<dbReference type="Proteomes" id="UP000001283">
    <property type="component" value="Chromosome"/>
</dbReference>
<protein>
    <recommendedName>
        <fullName evidence="7">HTH-type transcriptional regulatory protein TyrR</fullName>
    </recommendedName>
</protein>
<dbReference type="InterPro" id="IPR002078">
    <property type="entry name" value="Sigma_54_int"/>
</dbReference>
<dbReference type="InterPro" id="IPR000700">
    <property type="entry name" value="PAS-assoc_C"/>
</dbReference>
<feature type="domain" description="PAS" evidence="10">
    <location>
        <begin position="9"/>
        <end position="56"/>
    </location>
</feature>
<dbReference type="AlphaFoldDB" id="A0A8D3WZU6"/>
<keyword evidence="6" id="KW-0804">Transcription</keyword>
<dbReference type="Gene3D" id="3.30.450.20">
    <property type="entry name" value="PAS domain"/>
    <property type="match status" value="2"/>
</dbReference>
<name>A0A8D3WZU6_PRIMW</name>
<dbReference type="InterPro" id="IPR013767">
    <property type="entry name" value="PAS_fold"/>
</dbReference>
<dbReference type="EMBL" id="CP003017">
    <property type="protein sequence ID" value="AEN88469.1"/>
    <property type="molecule type" value="Genomic_DNA"/>
</dbReference>
<reference evidence="12 13" key="1">
    <citation type="journal article" date="2011" name="J. Bacteriol.">
        <title>Complete genome sequence of the industrial strain Bacillus megaterium WSH-002.</title>
        <authorList>
            <person name="Liu L."/>
            <person name="Li Y."/>
            <person name="Zhang J."/>
            <person name="Zou W."/>
            <person name="Zhou Z."/>
            <person name="Liu J."/>
            <person name="Li X."/>
            <person name="Wang L."/>
            <person name="Chen J."/>
        </authorList>
    </citation>
    <scope>NUCLEOTIDE SEQUENCE [LARGE SCALE GENOMIC DNA]</scope>
    <source>
        <strain evidence="12 13">WSH-002</strain>
    </source>
</reference>
<dbReference type="SUPFAM" id="SSF46689">
    <property type="entry name" value="Homeodomain-like"/>
    <property type="match status" value="1"/>
</dbReference>
<evidence type="ECO:0000259" key="11">
    <source>
        <dbReference type="PROSITE" id="PS50113"/>
    </source>
</evidence>
<dbReference type="Gene3D" id="1.10.8.60">
    <property type="match status" value="1"/>
</dbReference>
<keyword evidence="4" id="KW-0805">Transcription regulation</keyword>
<evidence type="ECO:0000256" key="3">
    <source>
        <dbReference type="ARBA" id="ARBA00022840"/>
    </source>
</evidence>
<evidence type="ECO:0000259" key="10">
    <source>
        <dbReference type="PROSITE" id="PS50112"/>
    </source>
</evidence>
<feature type="domain" description="Sigma-54 factor interaction" evidence="9">
    <location>
        <begin position="264"/>
        <end position="492"/>
    </location>
</feature>
<evidence type="ECO:0000256" key="1">
    <source>
        <dbReference type="ARBA" id="ARBA00022741"/>
    </source>
</evidence>
<dbReference type="Pfam" id="PF00158">
    <property type="entry name" value="Sigma54_activat"/>
    <property type="match status" value="1"/>
</dbReference>
<keyword evidence="5 12" id="KW-0238">DNA-binding</keyword>
<dbReference type="InterPro" id="IPR058031">
    <property type="entry name" value="AAA_lid_NorR"/>
</dbReference>
<sequence length="575" mass="65114">MNKKFFFPLELALNSLSSGFIIIDRKGTIQFINPKGAKLLKVEAETIANKSILDLLTKGDSSLFLNQEHSTSEIFIGKQKLVLNHSPIFTDQGFYGISAFFEEEHHYEGLLKDVNSHSNLNFDLQALLDTSYDVIYVSDNKGVTLRVSSACKELWGKDENELVGTSVYSLEREGIYTPSITRLVLEKKAPVSEFQITRTGRKLKVIGTPIKDKNGEIVKVVNVSKDITEISQLQSELQEMKKLAEAYRNELEELRVRNEAENQLIFRSIAMNQIVSIAKRVANVDSTVLIFGETGVGKEVIANYIHKLSPRSHKPFIKLNCGAIPENLLESELFGYEKGAFTGAVTQKIGMFELANGGTIFLDEIGEMPLSLQTKLLRVIQEREMLRVGGTKPIKFDVRILTATNRNLVKMVDEGTFREDLYYRLNVIPVKIPPLRERHEDILALAIHFINYFNQTYSQSKKLSSAAFELLQSYSWPGNVRELQNIIERLVVLSDDDTIEKSLVEQYLYTDQRKSKKNVNINNIMPLKDCVEEAERQLLELAQRECSSTAHMAVALGVNQSTISRKLQKINLNNK</sequence>
<evidence type="ECO:0000256" key="5">
    <source>
        <dbReference type="ARBA" id="ARBA00023125"/>
    </source>
</evidence>
<dbReference type="PROSITE" id="PS00675">
    <property type="entry name" value="SIGMA54_INTERACT_1"/>
    <property type="match status" value="1"/>
</dbReference>
<dbReference type="FunFam" id="3.40.50.300:FF:000006">
    <property type="entry name" value="DNA-binding transcriptional regulator NtrC"/>
    <property type="match status" value="1"/>
</dbReference>
<dbReference type="RefSeq" id="WP_014458917.1">
    <property type="nucleotide sequence ID" value="NC_017138.1"/>
</dbReference>
<dbReference type="PROSITE" id="PS50113">
    <property type="entry name" value="PAC"/>
    <property type="match status" value="1"/>
</dbReference>
<dbReference type="InterPro" id="IPR003593">
    <property type="entry name" value="AAA+_ATPase"/>
</dbReference>
<dbReference type="PROSITE" id="PS00688">
    <property type="entry name" value="SIGMA54_INTERACT_3"/>
    <property type="match status" value="1"/>
</dbReference>
<dbReference type="SMART" id="SM00091">
    <property type="entry name" value="PAS"/>
    <property type="match status" value="2"/>
</dbReference>
<dbReference type="InterPro" id="IPR025944">
    <property type="entry name" value="Sigma_54_int_dom_CS"/>
</dbReference>
<dbReference type="InterPro" id="IPR025662">
    <property type="entry name" value="Sigma_54_int_dom_ATP-bd_1"/>
</dbReference>
<dbReference type="Gene3D" id="3.40.50.300">
    <property type="entry name" value="P-loop containing nucleotide triphosphate hydrolases"/>
    <property type="match status" value="1"/>
</dbReference>
<gene>
    <name evidence="12" type="ORF">BMWSH_1587</name>
</gene>
<dbReference type="Pfam" id="PF18024">
    <property type="entry name" value="HTH_50"/>
    <property type="match status" value="1"/>
</dbReference>
<keyword evidence="3" id="KW-0067">ATP-binding</keyword>
<dbReference type="InterPro" id="IPR035965">
    <property type="entry name" value="PAS-like_dom_sf"/>
</dbReference>
<keyword evidence="1" id="KW-0547">Nucleotide-binding</keyword>
<dbReference type="NCBIfam" id="TIGR00229">
    <property type="entry name" value="sensory_box"/>
    <property type="match status" value="1"/>
</dbReference>
<dbReference type="CDD" id="cd00130">
    <property type="entry name" value="PAS"/>
    <property type="match status" value="1"/>
</dbReference>
<keyword evidence="8" id="KW-0175">Coiled coil</keyword>
<organism evidence="12 13">
    <name type="scientific">Priestia megaterium (strain WSH-002)</name>
    <name type="common">Bacillus megaterium</name>
    <dbReference type="NCBI Taxonomy" id="1006007"/>
    <lineage>
        <taxon>Bacteria</taxon>
        <taxon>Bacillati</taxon>
        <taxon>Bacillota</taxon>
        <taxon>Bacilli</taxon>
        <taxon>Bacillales</taxon>
        <taxon>Bacillaceae</taxon>
        <taxon>Priestia</taxon>
    </lineage>
</organism>